<dbReference type="SUPFAM" id="SSF54768">
    <property type="entry name" value="dsRNA-binding domain-like"/>
    <property type="match status" value="1"/>
</dbReference>
<dbReference type="RefSeq" id="XP_028969100.1">
    <property type="nucleotide sequence ID" value="XM_029113267.1"/>
</dbReference>
<evidence type="ECO:0000256" key="1">
    <source>
        <dbReference type="ARBA" id="ARBA00004496"/>
    </source>
</evidence>
<keyword evidence="4" id="KW-0221">Differentiation</keyword>
<protein>
    <submittedName>
        <fullName evidence="11">Tudor domain-containing protein 7B</fullName>
    </submittedName>
</protein>
<keyword evidence="3" id="KW-0677">Repeat</keyword>
<reference evidence="11" key="1">
    <citation type="submission" date="2025-08" db="UniProtKB">
        <authorList>
            <consortium name="RefSeq"/>
        </authorList>
    </citation>
    <scope>IDENTIFICATION</scope>
</reference>
<feature type="domain" description="Tudor" evidence="8">
    <location>
        <begin position="674"/>
        <end position="741"/>
    </location>
</feature>
<feature type="region of interest" description="Disordered" evidence="6">
    <location>
        <begin position="598"/>
        <end position="619"/>
    </location>
</feature>
<keyword evidence="5" id="KW-0694">RNA-binding</keyword>
<evidence type="ECO:0000313" key="10">
    <source>
        <dbReference type="Proteomes" id="UP000694867"/>
    </source>
</evidence>
<evidence type="ECO:0000259" key="9">
    <source>
        <dbReference type="PROSITE" id="PS51644"/>
    </source>
</evidence>
<name>A0AAJ7WJ78_9ACAR</name>
<dbReference type="InterPro" id="IPR035437">
    <property type="entry name" value="SNase_OB-fold_sf"/>
</dbReference>
<dbReference type="PROSITE" id="PS50137">
    <property type="entry name" value="DS_RBD"/>
    <property type="match status" value="1"/>
</dbReference>
<keyword evidence="10" id="KW-1185">Reference proteome</keyword>
<sequence>MEGVELSNNLRNLLQSTKGGIPLKRLDAEFYTFSGVHIPLGAYKDLEDLLKTMPDVCHIRNNDRGQAMVFSLRPRGGKTATVIGAGSSPAHRTKRAPPRNPTRAPQANNSHHAPKPRTGPSGRLPRRLPQSKQQHSGRGNRNQLHGNNASNGNWRSNGRSALPSGQNGEFNGRRGNMVWINPSIQYVATSNGSSSSGNHSRSSREYRDRPNAIPIVDPRSRRVVSHRHEQHQPAAARTVSPKGLSSSIAILKEYARATSLPAPEFHFMESKTNKKAATAEFLCTVELDGKKYKSYPDYRPTAELARESAAAKALAALGITKDNLQQRVAEKQATLPFVEMTNPQQIESVAVKLVQMLEKRPNGVFCNSVPQIFAEDFKEKLPEDWRSKINEHKQLDFVTNALAKTDVLYKKDTVAPTAPQVPPLTISDEQFMFVITYVVDVHNFYGRVEREEYHTLTTEMEAYYKEEANLTSQKLEASDKPVVGALYAVFDESWHRVQCVMEENGTEAAEFRYVDLGITESIPREKLMHLAYDFYSVPFSSIQLRLEEFDDTNVSDSKRPSVIAEMERLMQNKILWAVPTPDCDVSVRPLPVKVYDTGDDSSEGCQQVSEGSIPRSRQSSQIDINTEIYKVVATPVIFPAPVIAKGYLSCVSPDGTIYLQIEDFGLNELRSLTVEPASDECVKTVQPNRVYCAQLEGNWYRCVATNIVSDNEIDIEFIDYGNKDTVSIDKMFPLKMGYHLEDLPAQAVRAHMTDLQPETMWSEDEIAKITDFCPEDQMLIIKVSAATRCQDKDCDESIQHVDVFKRTMPNDELVSVNLKLCEELSCSASADQNGHTAGDDTEVRPLVAVYPENNPPEQGSVVNLHVVSAASPLKIICQPFNTLGELANLRATMQLFYGKQENRLKTSELVIRSKEFYACLQDEIWERAYVEKAPAALNESTSLVCYFVDNGAYMSIPAVETSIQPLHEQFRQLPFQAIQAQMQGVGPKKGACDFDPMDCITFQKHITGRDLEAKVCGYTPDSRITVAPTFSLVLELFDDDDEPLRDVYAKMELFAIC</sequence>
<dbReference type="GO" id="GO:0003723">
    <property type="term" value="F:RNA binding"/>
    <property type="evidence" value="ECO:0007669"/>
    <property type="project" value="UniProtKB-UniRule"/>
</dbReference>
<dbReference type="AlphaFoldDB" id="A0AAJ7WJ78"/>
<dbReference type="Proteomes" id="UP000694867">
    <property type="component" value="Unplaced"/>
</dbReference>
<dbReference type="Gene3D" id="2.30.30.140">
    <property type="match status" value="3"/>
</dbReference>
<evidence type="ECO:0000259" key="8">
    <source>
        <dbReference type="PROSITE" id="PS50304"/>
    </source>
</evidence>
<evidence type="ECO:0000259" key="7">
    <source>
        <dbReference type="PROSITE" id="PS50137"/>
    </source>
</evidence>
<dbReference type="InterPro" id="IPR014720">
    <property type="entry name" value="dsRBD_dom"/>
</dbReference>
<accession>A0AAJ7WJ78</accession>
<dbReference type="InterPro" id="IPR041966">
    <property type="entry name" value="LOTUS-like"/>
</dbReference>
<feature type="region of interest" description="Disordered" evidence="6">
    <location>
        <begin position="78"/>
        <end position="174"/>
    </location>
</feature>
<dbReference type="GO" id="GO:0030154">
    <property type="term" value="P:cell differentiation"/>
    <property type="evidence" value="ECO:0007669"/>
    <property type="project" value="UniProtKB-ARBA"/>
</dbReference>
<organism evidence="10 11">
    <name type="scientific">Galendromus occidentalis</name>
    <name type="common">western predatory mite</name>
    <dbReference type="NCBI Taxonomy" id="34638"/>
    <lineage>
        <taxon>Eukaryota</taxon>
        <taxon>Metazoa</taxon>
        <taxon>Ecdysozoa</taxon>
        <taxon>Arthropoda</taxon>
        <taxon>Chelicerata</taxon>
        <taxon>Arachnida</taxon>
        <taxon>Acari</taxon>
        <taxon>Parasitiformes</taxon>
        <taxon>Mesostigmata</taxon>
        <taxon>Gamasina</taxon>
        <taxon>Phytoseioidea</taxon>
        <taxon>Phytoseiidae</taxon>
        <taxon>Typhlodrominae</taxon>
        <taxon>Galendromus</taxon>
    </lineage>
</organism>
<dbReference type="Gene3D" id="2.40.50.90">
    <property type="match status" value="2"/>
</dbReference>
<keyword evidence="4" id="KW-0744">Spermatogenesis</keyword>
<feature type="domain" description="DRBM" evidence="7">
    <location>
        <begin position="246"/>
        <end position="319"/>
    </location>
</feature>
<evidence type="ECO:0000256" key="6">
    <source>
        <dbReference type="SAM" id="MobiDB-lite"/>
    </source>
</evidence>
<evidence type="ECO:0000256" key="3">
    <source>
        <dbReference type="ARBA" id="ARBA00022737"/>
    </source>
</evidence>
<dbReference type="Pfam" id="PF12872">
    <property type="entry name" value="OST-HTH"/>
    <property type="match status" value="1"/>
</dbReference>
<feature type="region of interest" description="Disordered" evidence="6">
    <location>
        <begin position="188"/>
        <end position="215"/>
    </location>
</feature>
<dbReference type="InterPro" id="IPR050621">
    <property type="entry name" value="Tudor_domain_containing"/>
</dbReference>
<proteinExistence type="predicted"/>
<keyword evidence="2" id="KW-0963">Cytoplasm</keyword>
<dbReference type="PANTHER" id="PTHR22948:SF76">
    <property type="entry name" value="FI20010P1-RELATED"/>
    <property type="match status" value="1"/>
</dbReference>
<evidence type="ECO:0000256" key="5">
    <source>
        <dbReference type="PROSITE-ProRule" id="PRU00266"/>
    </source>
</evidence>
<dbReference type="PROSITE" id="PS51644">
    <property type="entry name" value="HTH_OST"/>
    <property type="match status" value="1"/>
</dbReference>
<dbReference type="CDD" id="cd20379">
    <property type="entry name" value="Tudor_dTUD-like"/>
    <property type="match status" value="1"/>
</dbReference>
<evidence type="ECO:0000256" key="2">
    <source>
        <dbReference type="ARBA" id="ARBA00022490"/>
    </source>
</evidence>
<feature type="domain" description="HTH OST-type" evidence="9">
    <location>
        <begin position="2"/>
        <end position="73"/>
    </location>
</feature>
<evidence type="ECO:0000256" key="4">
    <source>
        <dbReference type="ARBA" id="ARBA00022871"/>
    </source>
</evidence>
<feature type="compositionally biased region" description="Polar residues" evidence="6">
    <location>
        <begin position="603"/>
        <end position="619"/>
    </location>
</feature>
<dbReference type="GeneID" id="100901103"/>
<dbReference type="Gene3D" id="3.30.420.610">
    <property type="entry name" value="LOTUS domain-like"/>
    <property type="match status" value="2"/>
</dbReference>
<dbReference type="Pfam" id="PF00567">
    <property type="entry name" value="TUDOR"/>
    <property type="match status" value="3"/>
</dbReference>
<dbReference type="Gene3D" id="3.30.160.20">
    <property type="match status" value="1"/>
</dbReference>
<feature type="compositionally biased region" description="Polar residues" evidence="6">
    <location>
        <begin position="130"/>
        <end position="169"/>
    </location>
</feature>
<comment type="subcellular location">
    <subcellularLocation>
        <location evidence="1">Cytoplasm</location>
    </subcellularLocation>
</comment>
<dbReference type="InterPro" id="IPR025605">
    <property type="entry name" value="OST-HTH/LOTUS_dom"/>
</dbReference>
<dbReference type="SUPFAM" id="SSF63748">
    <property type="entry name" value="Tudor/PWWP/MBT"/>
    <property type="match status" value="3"/>
</dbReference>
<dbReference type="KEGG" id="goe:100901103"/>
<evidence type="ECO:0000313" key="11">
    <source>
        <dbReference type="RefSeq" id="XP_028969100.1"/>
    </source>
</evidence>
<dbReference type="InterPro" id="IPR002999">
    <property type="entry name" value="Tudor"/>
</dbReference>
<gene>
    <name evidence="11" type="primary">LOC100901103</name>
</gene>
<dbReference type="PROSITE" id="PS50304">
    <property type="entry name" value="TUDOR"/>
    <property type="match status" value="1"/>
</dbReference>
<dbReference type="PANTHER" id="PTHR22948">
    <property type="entry name" value="TUDOR DOMAIN CONTAINING PROTEIN"/>
    <property type="match status" value="1"/>
</dbReference>
<dbReference type="GO" id="GO:0005737">
    <property type="term" value="C:cytoplasm"/>
    <property type="evidence" value="ECO:0007669"/>
    <property type="project" value="UniProtKB-SubCell"/>
</dbReference>
<dbReference type="SMART" id="SM00333">
    <property type="entry name" value="TUDOR"/>
    <property type="match status" value="2"/>
</dbReference>
<dbReference type="GO" id="GO:0007283">
    <property type="term" value="P:spermatogenesis"/>
    <property type="evidence" value="ECO:0007669"/>
    <property type="project" value="UniProtKB-KW"/>
</dbReference>
<feature type="compositionally biased region" description="Low complexity" evidence="6">
    <location>
        <begin position="190"/>
        <end position="200"/>
    </location>
</feature>